<sequence>MKKINLEFFCFVLWCFLFLFSSCTAKKQDEDIDLQQVKENSIQVSQPISTSTLIHYWDDYNFKNGEIVNNFPVLEQALINFIGLFPASGKEEISSSIRTMLEKAAVNKEVFNFFKDKYEKYLYDAASPLRNDVYYLSVLEYLVSTPHLSNIEKLRYKMLLELVNKNMPDSVITDFNFLNISGESQSLHHIQSTNKLLLFYDPACPHCAETIAEIGQDPNINTLVNQGKLKIVAICPVGEIKQWKAYRQNIPSNWINGFDKNAYLMKKKLYDIKAFPTLFLIDEKNKVILKDPSLEQFLGWFNR</sequence>
<dbReference type="SUPFAM" id="SSF52833">
    <property type="entry name" value="Thioredoxin-like"/>
    <property type="match status" value="1"/>
</dbReference>
<evidence type="ECO:0000313" key="4">
    <source>
        <dbReference type="EMBL" id="NAW51324.1"/>
    </source>
</evidence>
<feature type="domain" description="Thioredoxin-like fold" evidence="2">
    <location>
        <begin position="194"/>
        <end position="289"/>
    </location>
</feature>
<evidence type="ECO:0000313" key="5">
    <source>
        <dbReference type="Proteomes" id="UP000553459"/>
    </source>
</evidence>
<dbReference type="Proteomes" id="UP000553459">
    <property type="component" value="Unassembled WGS sequence"/>
</dbReference>
<evidence type="ECO:0000256" key="1">
    <source>
        <dbReference type="SAM" id="SignalP"/>
    </source>
</evidence>
<feature type="signal peptide" evidence="1">
    <location>
        <begin position="1"/>
        <end position="27"/>
    </location>
</feature>
<evidence type="ECO:0000259" key="3">
    <source>
        <dbReference type="Pfam" id="PF17127"/>
    </source>
</evidence>
<keyword evidence="1" id="KW-0732">Signal</keyword>
<protein>
    <submittedName>
        <fullName evidence="4">DUF5106 domain-containing protein</fullName>
    </submittedName>
</protein>
<reference evidence="4 5" key="1">
    <citation type="submission" date="2019-11" db="EMBL/GenBank/DDBJ databases">
        <title>Characterization of Elizabethkingia argenteiflava sp. nov., isolated from inner surface of Soybean Pods.</title>
        <authorList>
            <person name="Mo S."/>
        </authorList>
    </citation>
    <scope>NUCLEOTIDE SEQUENCE [LARGE SCALE GENOMIC DNA]</scope>
    <source>
        <strain evidence="4 5">YB22</strain>
    </source>
</reference>
<comment type="caution">
    <text evidence="4">The sequence shown here is derived from an EMBL/GenBank/DDBJ whole genome shotgun (WGS) entry which is preliminary data.</text>
</comment>
<feature type="chain" id="PRO_5033042289" evidence="1">
    <location>
        <begin position="28"/>
        <end position="303"/>
    </location>
</feature>
<dbReference type="InterPro" id="IPR033395">
    <property type="entry name" value="DUF5106"/>
</dbReference>
<dbReference type="Pfam" id="PF17127">
    <property type="entry name" value="DUF5106"/>
    <property type="match status" value="1"/>
</dbReference>
<dbReference type="PROSITE" id="PS51257">
    <property type="entry name" value="PROKAR_LIPOPROTEIN"/>
    <property type="match status" value="1"/>
</dbReference>
<dbReference type="EMBL" id="JAAABJ010000519">
    <property type="protein sequence ID" value="NAW51324.1"/>
    <property type="molecule type" value="Genomic_DNA"/>
</dbReference>
<dbReference type="InterPro" id="IPR036249">
    <property type="entry name" value="Thioredoxin-like_sf"/>
</dbReference>
<dbReference type="AlphaFoldDB" id="A0A845PU28"/>
<gene>
    <name evidence="4" type="ORF">GNY06_08005</name>
</gene>
<dbReference type="InterPro" id="IPR012336">
    <property type="entry name" value="Thioredoxin-like_fold"/>
</dbReference>
<accession>A0A845PU28</accession>
<dbReference type="Pfam" id="PF13098">
    <property type="entry name" value="Thioredoxin_2"/>
    <property type="match status" value="1"/>
</dbReference>
<evidence type="ECO:0000259" key="2">
    <source>
        <dbReference type="Pfam" id="PF13098"/>
    </source>
</evidence>
<keyword evidence="5" id="KW-1185">Reference proteome</keyword>
<organism evidence="4 5">
    <name type="scientific">Elizabethkingia argenteiflava</name>
    <dbReference type="NCBI Taxonomy" id="2681556"/>
    <lineage>
        <taxon>Bacteria</taxon>
        <taxon>Pseudomonadati</taxon>
        <taxon>Bacteroidota</taxon>
        <taxon>Flavobacteriia</taxon>
        <taxon>Flavobacteriales</taxon>
        <taxon>Weeksellaceae</taxon>
        <taxon>Elizabethkingia</taxon>
    </lineage>
</organism>
<proteinExistence type="predicted"/>
<name>A0A845PU28_9FLAO</name>
<feature type="domain" description="DUF5106" evidence="3">
    <location>
        <begin position="54"/>
        <end position="166"/>
    </location>
</feature>
<dbReference type="Gene3D" id="3.40.30.10">
    <property type="entry name" value="Glutaredoxin"/>
    <property type="match status" value="1"/>
</dbReference>